<dbReference type="InterPro" id="IPR043144">
    <property type="entry name" value="Mal/L-sulf/L-lact_DH-like_ah"/>
</dbReference>
<dbReference type="RefSeq" id="WP_251224440.1">
    <property type="nucleotide sequence ID" value="NZ_JAMBOL010000020.1"/>
</dbReference>
<dbReference type="EMBL" id="JAMBOL010000020">
    <property type="protein sequence ID" value="MCM3715733.1"/>
    <property type="molecule type" value="Genomic_DNA"/>
</dbReference>
<dbReference type="Proteomes" id="UP001139179">
    <property type="component" value="Unassembled WGS sequence"/>
</dbReference>
<dbReference type="SUPFAM" id="SSF89733">
    <property type="entry name" value="L-sulfolactate dehydrogenase-like"/>
    <property type="match status" value="1"/>
</dbReference>
<dbReference type="InterPro" id="IPR043143">
    <property type="entry name" value="Mal/L-sulf/L-lact_DH-like_NADP"/>
</dbReference>
<dbReference type="InterPro" id="IPR003767">
    <property type="entry name" value="Malate/L-lactate_DH-like"/>
</dbReference>
<dbReference type="GO" id="GO:0016491">
    <property type="term" value="F:oxidoreductase activity"/>
    <property type="evidence" value="ECO:0007669"/>
    <property type="project" value="UniProtKB-KW"/>
</dbReference>
<evidence type="ECO:0000256" key="2">
    <source>
        <dbReference type="ARBA" id="ARBA00023002"/>
    </source>
</evidence>
<organism evidence="3 4">
    <name type="scientific">Halalkalibacter oceani</name>
    <dbReference type="NCBI Taxonomy" id="1653776"/>
    <lineage>
        <taxon>Bacteria</taxon>
        <taxon>Bacillati</taxon>
        <taxon>Bacillota</taxon>
        <taxon>Bacilli</taxon>
        <taxon>Bacillales</taxon>
        <taxon>Bacillaceae</taxon>
        <taxon>Halalkalibacter</taxon>
    </lineage>
</organism>
<keyword evidence="2" id="KW-0560">Oxidoreductase</keyword>
<dbReference type="AlphaFoldDB" id="A0A9X2IRM3"/>
<dbReference type="Gene3D" id="3.30.1370.60">
    <property type="entry name" value="Hypothetical oxidoreductase yiak, domain 2"/>
    <property type="match status" value="1"/>
</dbReference>
<evidence type="ECO:0000313" key="3">
    <source>
        <dbReference type="EMBL" id="MCM3715733.1"/>
    </source>
</evidence>
<dbReference type="PANTHER" id="PTHR11091">
    <property type="entry name" value="OXIDOREDUCTASE-RELATED"/>
    <property type="match status" value="1"/>
</dbReference>
<accession>A0A9X2IRM3</accession>
<gene>
    <name evidence="3" type="ORF">M3202_16840</name>
</gene>
<evidence type="ECO:0000313" key="4">
    <source>
        <dbReference type="Proteomes" id="UP001139179"/>
    </source>
</evidence>
<reference evidence="3" key="1">
    <citation type="submission" date="2022-05" db="EMBL/GenBank/DDBJ databases">
        <title>Comparative Genomics of Spacecraft Associated Microbes.</title>
        <authorList>
            <person name="Tran M.T."/>
            <person name="Wright A."/>
            <person name="Seuylemezian A."/>
            <person name="Eisen J."/>
            <person name="Coil D."/>
        </authorList>
    </citation>
    <scope>NUCLEOTIDE SEQUENCE</scope>
    <source>
        <strain evidence="3">214.1.1</strain>
    </source>
</reference>
<sequence>MKAENFVENVENVKVPFSDMKEWSQALFQAVGMDEEDAEITADNLVTADLRGVYSHGVMRVPIYVKRLQVNVTSPTAKYEVIRDSKATALIEGHNAMGQVVGKHAMDLAAKKAKEYGVGYVAVRGSNHYGASAHFAQMVLSEDMIGMTGTIGGNIMAPWGGTDRRLGNNPFAIAIPALTKEPIVLDMANSVVARGKIVLAKKTNQPIPDDWAFAPDGTPTTDATDGYNGTVQPVGGYKGYGLTFITGILSSILSGAAFGQHLTDSDLYEEFTIPQNIGHYMQAIDIASFIDPELFKRQIDEAIEYMHNSPKAKGVERIYVPGEPEALKAKKQMEEGIQYPLSMIEELKELSQELGVSARF</sequence>
<evidence type="ECO:0000256" key="1">
    <source>
        <dbReference type="ARBA" id="ARBA00006056"/>
    </source>
</evidence>
<proteinExistence type="inferred from homology"/>
<name>A0A9X2IRM3_9BACI</name>
<dbReference type="PANTHER" id="PTHR11091:SF0">
    <property type="entry name" value="MALATE DEHYDROGENASE"/>
    <property type="match status" value="1"/>
</dbReference>
<dbReference type="Gene3D" id="1.10.1530.10">
    <property type="match status" value="1"/>
</dbReference>
<protein>
    <submittedName>
        <fullName evidence="3">Ldh family oxidoreductase</fullName>
    </submittedName>
</protein>
<comment type="similarity">
    <text evidence="1">Belongs to the LDH2/MDH2 oxidoreductase family.</text>
</comment>
<dbReference type="InterPro" id="IPR036111">
    <property type="entry name" value="Mal/L-sulfo/L-lacto_DH-like_sf"/>
</dbReference>
<keyword evidence="4" id="KW-1185">Reference proteome</keyword>
<comment type="caution">
    <text evidence="3">The sequence shown here is derived from an EMBL/GenBank/DDBJ whole genome shotgun (WGS) entry which is preliminary data.</text>
</comment>
<dbReference type="Pfam" id="PF02615">
    <property type="entry name" value="Ldh_2"/>
    <property type="match status" value="1"/>
</dbReference>